<keyword evidence="4" id="KW-1185">Reference proteome</keyword>
<comment type="caution">
    <text evidence="3">The sequence shown here is derived from an EMBL/GenBank/DDBJ whole genome shotgun (WGS) entry which is preliminary data.</text>
</comment>
<dbReference type="Proteomes" id="UP001428817">
    <property type="component" value="Unassembled WGS sequence"/>
</dbReference>
<evidence type="ECO:0000313" key="3">
    <source>
        <dbReference type="EMBL" id="GAA5162230.1"/>
    </source>
</evidence>
<evidence type="ECO:0000256" key="1">
    <source>
        <dbReference type="SAM" id="Phobius"/>
    </source>
</evidence>
<keyword evidence="1" id="KW-0472">Membrane</keyword>
<keyword evidence="1" id="KW-1133">Transmembrane helix</keyword>
<dbReference type="InterPro" id="IPR013099">
    <property type="entry name" value="K_chnl_dom"/>
</dbReference>
<dbReference type="Gene3D" id="1.10.287.70">
    <property type="match status" value="1"/>
</dbReference>
<feature type="transmembrane region" description="Helical" evidence="1">
    <location>
        <begin position="140"/>
        <end position="161"/>
    </location>
</feature>
<keyword evidence="1" id="KW-0812">Transmembrane</keyword>
<protein>
    <recommendedName>
        <fullName evidence="2">Potassium channel domain-containing protein</fullName>
    </recommendedName>
</protein>
<dbReference type="RefSeq" id="WP_185065941.1">
    <property type="nucleotide sequence ID" value="NZ_BAABJP010000026.1"/>
</dbReference>
<reference evidence="4" key="1">
    <citation type="journal article" date="2019" name="Int. J. Syst. Evol. Microbiol.">
        <title>The Global Catalogue of Microorganisms (GCM) 10K type strain sequencing project: providing services to taxonomists for standard genome sequencing and annotation.</title>
        <authorList>
            <consortium name="The Broad Institute Genomics Platform"/>
            <consortium name="The Broad Institute Genome Sequencing Center for Infectious Disease"/>
            <person name="Wu L."/>
            <person name="Ma J."/>
        </authorList>
    </citation>
    <scope>NUCLEOTIDE SEQUENCE [LARGE SCALE GENOMIC DNA]</scope>
    <source>
        <strain evidence="4">JCM 18303</strain>
    </source>
</reference>
<name>A0ABP9QI40_9PSEU</name>
<feature type="transmembrane region" description="Helical" evidence="1">
    <location>
        <begin position="57"/>
        <end position="84"/>
    </location>
</feature>
<dbReference type="Pfam" id="PF07885">
    <property type="entry name" value="Ion_trans_2"/>
    <property type="match status" value="1"/>
</dbReference>
<proteinExistence type="predicted"/>
<dbReference type="SUPFAM" id="SSF81324">
    <property type="entry name" value="Voltage-gated potassium channels"/>
    <property type="match status" value="1"/>
</dbReference>
<feature type="domain" description="Potassium channel" evidence="2">
    <location>
        <begin position="104"/>
        <end position="153"/>
    </location>
</feature>
<dbReference type="EMBL" id="BAABJP010000026">
    <property type="protein sequence ID" value="GAA5162230.1"/>
    <property type="molecule type" value="Genomic_DNA"/>
</dbReference>
<accession>A0ABP9QI40</accession>
<sequence>MTDPGAVLAVPAGAALILLAVIDVFVTLFFHAERPALSRVLIRGIWSFCRRLPPPGLLTLAGPVSFLVVVTDWALLLGVGWALVYWPWMPGDFTHATPGDRAGGFIDSLYFSLVTLATLGYGDIAPAAGWLRVLAPLQSLLGLGLLTASVSWLLSIFPVLSRRRALAYEIRLLEAARGEHPSPLPAAVYADLTSRLIASERDLVTFPVTYYFRDDDHRFALAGAIGRLLTLAEEAREQCVSPEVRFHGELLLRAIDDFAASIAERFQLPNGGRAREVLDAYARDHRLDAS</sequence>
<feature type="transmembrane region" description="Helical" evidence="1">
    <location>
        <begin position="6"/>
        <end position="30"/>
    </location>
</feature>
<evidence type="ECO:0000259" key="2">
    <source>
        <dbReference type="Pfam" id="PF07885"/>
    </source>
</evidence>
<organism evidence="3 4">
    <name type="scientific">Pseudonocardia eucalypti</name>
    <dbReference type="NCBI Taxonomy" id="648755"/>
    <lineage>
        <taxon>Bacteria</taxon>
        <taxon>Bacillati</taxon>
        <taxon>Actinomycetota</taxon>
        <taxon>Actinomycetes</taxon>
        <taxon>Pseudonocardiales</taxon>
        <taxon>Pseudonocardiaceae</taxon>
        <taxon>Pseudonocardia</taxon>
    </lineage>
</organism>
<gene>
    <name evidence="3" type="ORF">GCM10023321_47510</name>
</gene>
<evidence type="ECO:0000313" key="4">
    <source>
        <dbReference type="Proteomes" id="UP001428817"/>
    </source>
</evidence>